<dbReference type="Gene3D" id="3.30.160.60">
    <property type="entry name" value="Classic Zinc Finger"/>
    <property type="match status" value="1"/>
</dbReference>
<evidence type="ECO:0000313" key="5">
    <source>
        <dbReference type="Proteomes" id="UP000515158"/>
    </source>
</evidence>
<sequence>MSTSDQRPPFTFCEVCKIDMLPENYGAHVNGKKHKLQEERLGTKKHIEETGLYIRGVPPNVDAAEMSKAFGKYGYIAKIEIYGRTAFVHYVDKSSCDEALKHQHVVCNTTLYVDRRKLIDRPNPVRVQNKRGFDNTPKTSKTPINDKSKGQKKPALITKEILDKLARPAPISEQMTKLKELILAGPELCNDICNKICSDVMLIMNTATFSTCELLAFGSMTTGLAFKDSDLDVYAHLELNPQTHLLKGPGGKQDQKKIFNIAKGSFYRRPQVFKDIVPIQGAKIPLIKFVHINTNVACDVNFRDAIGYYNSNLLRHYLDMNERFFNLMVFLKFWARVHDFISSSKLSSFALCMLGLNFILSLKNEVGDRIIPTVDDLLNQSQSSDSDIYVNEWKCSFDNTPIKVTLPDSPNYSLVGLLKGFFEHIATLPFQTDVLSVSTGGLIPRELFNSPDELPNAYICYKNFILKHPGEVLVKPEHYAVIHDPFRLNHNLLGRVNLQTMQSFVNACKKAAEDCAVAMNNKEMESTLLHHLLDARKRPPQVEVQGTSQIKDHNIGPTSLILDNPFIGNENPLLDLADIICMIFEKILLLNVTKLEEDKTETSCKVSRADDMKDVHENSQPRILVTCEGKIDVWNGRKKAKNLLKLINPLTFEDEVKVSEYLKQHAGKDTNVPLSFQCELLCKVKQYNLLFDNFPSKRNFKVFWMIIQQQLPKWVTGLKDALKKSSEI</sequence>
<dbReference type="GO" id="GO:1990817">
    <property type="term" value="F:poly(A) RNA polymerase activity"/>
    <property type="evidence" value="ECO:0007669"/>
    <property type="project" value="TreeGrafter"/>
</dbReference>
<dbReference type="Gene3D" id="1.10.1410.10">
    <property type="match status" value="1"/>
</dbReference>
<dbReference type="SUPFAM" id="SSF81631">
    <property type="entry name" value="PAP/OAS1 substrate-binding domain"/>
    <property type="match status" value="1"/>
</dbReference>
<dbReference type="PANTHER" id="PTHR12271">
    <property type="entry name" value="POLY A POLYMERASE CID PAP -RELATED"/>
    <property type="match status" value="1"/>
</dbReference>
<dbReference type="GO" id="GO:0031123">
    <property type="term" value="P:RNA 3'-end processing"/>
    <property type="evidence" value="ECO:0007669"/>
    <property type="project" value="TreeGrafter"/>
</dbReference>
<dbReference type="Pfam" id="PF22600">
    <property type="entry name" value="MTPAP-like_central"/>
    <property type="match status" value="1"/>
</dbReference>
<dbReference type="PROSITE" id="PS50102">
    <property type="entry name" value="RRM"/>
    <property type="match status" value="1"/>
</dbReference>
<dbReference type="Gene3D" id="3.30.70.330">
    <property type="match status" value="1"/>
</dbReference>
<dbReference type="GeneID" id="117644142"/>
<organism evidence="6">
    <name type="scientific">Thrips palmi</name>
    <name type="common">Melon thrips</name>
    <dbReference type="NCBI Taxonomy" id="161013"/>
    <lineage>
        <taxon>Eukaryota</taxon>
        <taxon>Metazoa</taxon>
        <taxon>Ecdysozoa</taxon>
        <taxon>Arthropoda</taxon>
        <taxon>Hexapoda</taxon>
        <taxon>Insecta</taxon>
        <taxon>Pterygota</taxon>
        <taxon>Neoptera</taxon>
        <taxon>Paraneoptera</taxon>
        <taxon>Thysanoptera</taxon>
        <taxon>Terebrantia</taxon>
        <taxon>Thripoidea</taxon>
        <taxon>Thripidae</taxon>
        <taxon>Thrips</taxon>
    </lineage>
</organism>
<dbReference type="Gene3D" id="3.30.460.10">
    <property type="entry name" value="Beta Polymerase, domain 2"/>
    <property type="match status" value="1"/>
</dbReference>
<dbReference type="GO" id="GO:0003723">
    <property type="term" value="F:RNA binding"/>
    <property type="evidence" value="ECO:0007669"/>
    <property type="project" value="UniProtKB-UniRule"/>
</dbReference>
<evidence type="ECO:0000256" key="2">
    <source>
        <dbReference type="PROSITE-ProRule" id="PRU00176"/>
    </source>
</evidence>
<gene>
    <name evidence="6" type="primary">LOC117644142</name>
</gene>
<dbReference type="KEGG" id="tpal:117644142"/>
<dbReference type="RefSeq" id="XP_034239280.1">
    <property type="nucleotide sequence ID" value="XM_034383389.1"/>
</dbReference>
<dbReference type="Proteomes" id="UP000515158">
    <property type="component" value="Unplaced"/>
</dbReference>
<dbReference type="InterPro" id="IPR000504">
    <property type="entry name" value="RRM_dom"/>
</dbReference>
<accession>A0A6P8YPU8</accession>
<dbReference type="InterPro" id="IPR012677">
    <property type="entry name" value="Nucleotide-bd_a/b_plait_sf"/>
</dbReference>
<dbReference type="Pfam" id="PF00076">
    <property type="entry name" value="RRM_1"/>
    <property type="match status" value="1"/>
</dbReference>
<dbReference type="SMART" id="SM00360">
    <property type="entry name" value="RRM"/>
    <property type="match status" value="1"/>
</dbReference>
<reference evidence="6" key="1">
    <citation type="submission" date="2025-08" db="UniProtKB">
        <authorList>
            <consortium name="RefSeq"/>
        </authorList>
    </citation>
    <scope>IDENTIFICATION</scope>
    <source>
        <tissue evidence="6">Total insect</tissue>
    </source>
</reference>
<dbReference type="InterPro" id="IPR035979">
    <property type="entry name" value="RBD_domain_sf"/>
</dbReference>
<evidence type="ECO:0000256" key="1">
    <source>
        <dbReference type="ARBA" id="ARBA00022884"/>
    </source>
</evidence>
<dbReference type="InterPro" id="IPR043519">
    <property type="entry name" value="NT_sf"/>
</dbReference>
<dbReference type="InParanoid" id="A0A6P8YPU8"/>
<proteinExistence type="predicted"/>
<keyword evidence="1 2" id="KW-0694">RNA-binding</keyword>
<evidence type="ECO:0000256" key="3">
    <source>
        <dbReference type="SAM" id="MobiDB-lite"/>
    </source>
</evidence>
<feature type="domain" description="RRM" evidence="4">
    <location>
        <begin position="50"/>
        <end position="132"/>
    </location>
</feature>
<feature type="region of interest" description="Disordered" evidence="3">
    <location>
        <begin position="126"/>
        <end position="152"/>
    </location>
</feature>
<evidence type="ECO:0000313" key="6">
    <source>
        <dbReference type="RefSeq" id="XP_034239280.1"/>
    </source>
</evidence>
<evidence type="ECO:0000259" key="4">
    <source>
        <dbReference type="PROSITE" id="PS50102"/>
    </source>
</evidence>
<dbReference type="AlphaFoldDB" id="A0A6P8YPU8"/>
<dbReference type="SUPFAM" id="SSF54928">
    <property type="entry name" value="RNA-binding domain, RBD"/>
    <property type="match status" value="1"/>
</dbReference>
<dbReference type="CDD" id="cd05402">
    <property type="entry name" value="NT_PAP_TUTase"/>
    <property type="match status" value="1"/>
</dbReference>
<dbReference type="OrthoDB" id="407432at2759"/>
<dbReference type="SUPFAM" id="SSF81301">
    <property type="entry name" value="Nucleotidyltransferase"/>
    <property type="match status" value="1"/>
</dbReference>
<keyword evidence="5" id="KW-1185">Reference proteome</keyword>
<dbReference type="InterPro" id="IPR054708">
    <property type="entry name" value="MTPAP-like_central"/>
</dbReference>
<dbReference type="CDD" id="cd00590">
    <property type="entry name" value="RRM_SF"/>
    <property type="match status" value="1"/>
</dbReference>
<protein>
    <submittedName>
        <fullName evidence="6">Speckle targeted PIP5K1A-regulated poly(A) polymerase-like</fullName>
    </submittedName>
</protein>
<dbReference type="PANTHER" id="PTHR12271:SF127">
    <property type="entry name" value="SPECKLE TARGETED PIP5K1A-REGULATED POLY(A) POLYMERASE"/>
    <property type="match status" value="1"/>
</dbReference>
<name>A0A6P8YPU8_THRPL</name>